<proteinExistence type="predicted"/>
<evidence type="ECO:0000313" key="1">
    <source>
        <dbReference type="EMBL" id="PQO42923.1"/>
    </source>
</evidence>
<reference evidence="1 2" key="1">
    <citation type="submission" date="2018-02" db="EMBL/GenBank/DDBJ databases">
        <title>Comparative genomes isolates from brazilian mangrove.</title>
        <authorList>
            <person name="Araujo J.E."/>
            <person name="Taketani R.G."/>
            <person name="Silva M.C.P."/>
            <person name="Loureco M.V."/>
            <person name="Andreote F.D."/>
        </authorList>
    </citation>
    <scope>NUCLEOTIDE SEQUENCE [LARGE SCALE GENOMIC DNA]</scope>
    <source>
        <strain evidence="1 2">Nap-Phe MGV</strain>
    </source>
</reference>
<dbReference type="AlphaFoldDB" id="A0A2S8GET1"/>
<organism evidence="1 2">
    <name type="scientific">Blastopirellula marina</name>
    <dbReference type="NCBI Taxonomy" id="124"/>
    <lineage>
        <taxon>Bacteria</taxon>
        <taxon>Pseudomonadati</taxon>
        <taxon>Planctomycetota</taxon>
        <taxon>Planctomycetia</taxon>
        <taxon>Pirellulales</taxon>
        <taxon>Pirellulaceae</taxon>
        <taxon>Blastopirellula</taxon>
    </lineage>
</organism>
<sequence length="237" mass="26033">MQITERLNSPLLFGYFQPKFDYRLMVTNLGGQELPHEAIVRAAGVESERMKLSTDTKISIGASDPIDAETSLIRGLAFGFYPMLVESRGIELEDGFEGILECEGERTLVSRKSLVVEVLPSSLFYLPRFQDSLLQAAQESFNGQPFSEPLDRRLLGIANSISLRSGDYLVIDVGGQPGCLALKSEATKDQFRAELFVASEHLRVNRGDILISSVKSRIGGIEASFSAAICRVLDISP</sequence>
<accession>A0A2S8GET1</accession>
<name>A0A2S8GET1_9BACT</name>
<dbReference type="RefSeq" id="WP_105338135.1">
    <property type="nucleotide sequence ID" value="NZ_PUHZ01000024.1"/>
</dbReference>
<dbReference type="EMBL" id="PUHZ01000024">
    <property type="protein sequence ID" value="PQO42923.1"/>
    <property type="molecule type" value="Genomic_DNA"/>
</dbReference>
<gene>
    <name evidence="1" type="ORF">C5Y93_24680</name>
</gene>
<evidence type="ECO:0000313" key="2">
    <source>
        <dbReference type="Proteomes" id="UP000237819"/>
    </source>
</evidence>
<dbReference type="Proteomes" id="UP000237819">
    <property type="component" value="Unassembled WGS sequence"/>
</dbReference>
<protein>
    <submittedName>
        <fullName evidence="1">Uncharacterized protein</fullName>
    </submittedName>
</protein>
<comment type="caution">
    <text evidence="1">The sequence shown here is derived from an EMBL/GenBank/DDBJ whole genome shotgun (WGS) entry which is preliminary data.</text>
</comment>